<evidence type="ECO:0000313" key="2">
    <source>
        <dbReference type="EMBL" id="KAF9516730.1"/>
    </source>
</evidence>
<dbReference type="EMBL" id="MU128937">
    <property type="protein sequence ID" value="KAF9516730.1"/>
    <property type="molecule type" value="Genomic_DNA"/>
</dbReference>
<feature type="compositionally biased region" description="Low complexity" evidence="1">
    <location>
        <begin position="123"/>
        <end position="138"/>
    </location>
</feature>
<name>A0A9P6E076_9AGAM</name>
<dbReference type="Proteomes" id="UP000886523">
    <property type="component" value="Unassembled WGS sequence"/>
</dbReference>
<feature type="compositionally biased region" description="Basic and acidic residues" evidence="1">
    <location>
        <begin position="372"/>
        <end position="392"/>
    </location>
</feature>
<evidence type="ECO:0000313" key="3">
    <source>
        <dbReference type="Proteomes" id="UP000886523"/>
    </source>
</evidence>
<feature type="compositionally biased region" description="Acidic residues" evidence="1">
    <location>
        <begin position="450"/>
        <end position="460"/>
    </location>
</feature>
<evidence type="ECO:0000256" key="1">
    <source>
        <dbReference type="SAM" id="MobiDB-lite"/>
    </source>
</evidence>
<feature type="compositionally biased region" description="Polar residues" evidence="1">
    <location>
        <begin position="398"/>
        <end position="444"/>
    </location>
</feature>
<dbReference type="AlphaFoldDB" id="A0A9P6E076"/>
<feature type="region of interest" description="Disordered" evidence="1">
    <location>
        <begin position="359"/>
        <end position="497"/>
    </location>
</feature>
<gene>
    <name evidence="2" type="ORF">BS47DRAFT_1340621</name>
</gene>
<proteinExistence type="predicted"/>
<dbReference type="OrthoDB" id="2590746at2759"/>
<feature type="region of interest" description="Disordered" evidence="1">
    <location>
        <begin position="111"/>
        <end position="142"/>
    </location>
</feature>
<organism evidence="2 3">
    <name type="scientific">Hydnum rufescens UP504</name>
    <dbReference type="NCBI Taxonomy" id="1448309"/>
    <lineage>
        <taxon>Eukaryota</taxon>
        <taxon>Fungi</taxon>
        <taxon>Dikarya</taxon>
        <taxon>Basidiomycota</taxon>
        <taxon>Agaricomycotina</taxon>
        <taxon>Agaricomycetes</taxon>
        <taxon>Cantharellales</taxon>
        <taxon>Hydnaceae</taxon>
        <taxon>Hydnum</taxon>
    </lineage>
</organism>
<sequence>MFAALSSFVPNILILGDKDKPESPIGLDGDDAEENELDPALATSYARPAKPMVDPSPIALPEHTVENKTIPRQRRAKQETPLWERYIIVRPPPAKSNHPLNLQIQLVPPRHTPARSATRHSGDFSSSDSPTPGDSTVSFNFRRSHTTTNQKMSDIIRLGTWEPVEVWSRQTDEYGRLGRPGAMASGGGQELRTELLVGGSGNASGKKFFGKCSRPSANPDSPSPSLLAPVIRSKHFRSVVPSRDNRTNSLTPRYLYHFLLAMNQASIPITLPNPVAPSVQRSAGEPVLQPPILGLQATVHPSVHQIPTGRPTTHLWILRKWAKEKQLFPEGILRGLASGFNGGSNPQVGSTASVEIRFEWTRGTSNSRKKEHKADGPRRPSTRDGVFRRAPTEEESDNVTVSSGHSKTSLPVSPSPSAHLTFPSHPSIQRRNSVGRSSEQPTATDSHEDAGEDSDIEDSETPWTCTMHIYPSNLSPLSERDAKERAAVPGSSPSVVPTPHHPKILHLVWTEPHYDFGVGARCLPRTLSSDGTIQRSAPGSIMGTEILFTAEDIKDVVASTAFWLVVREGFGGLGKIKRKGDGWHIRA</sequence>
<comment type="caution">
    <text evidence="2">The sequence shown here is derived from an EMBL/GenBank/DDBJ whole genome shotgun (WGS) entry which is preliminary data.</text>
</comment>
<protein>
    <submittedName>
        <fullName evidence="2">Uncharacterized protein</fullName>
    </submittedName>
</protein>
<feature type="compositionally biased region" description="Low complexity" evidence="1">
    <location>
        <begin position="488"/>
        <end position="497"/>
    </location>
</feature>
<reference evidence="2" key="1">
    <citation type="journal article" date="2020" name="Nat. Commun.">
        <title>Large-scale genome sequencing of mycorrhizal fungi provides insights into the early evolution of symbiotic traits.</title>
        <authorList>
            <person name="Miyauchi S."/>
            <person name="Kiss E."/>
            <person name="Kuo A."/>
            <person name="Drula E."/>
            <person name="Kohler A."/>
            <person name="Sanchez-Garcia M."/>
            <person name="Morin E."/>
            <person name="Andreopoulos B."/>
            <person name="Barry K.W."/>
            <person name="Bonito G."/>
            <person name="Buee M."/>
            <person name="Carver A."/>
            <person name="Chen C."/>
            <person name="Cichocki N."/>
            <person name="Clum A."/>
            <person name="Culley D."/>
            <person name="Crous P.W."/>
            <person name="Fauchery L."/>
            <person name="Girlanda M."/>
            <person name="Hayes R.D."/>
            <person name="Keri Z."/>
            <person name="LaButti K."/>
            <person name="Lipzen A."/>
            <person name="Lombard V."/>
            <person name="Magnuson J."/>
            <person name="Maillard F."/>
            <person name="Murat C."/>
            <person name="Nolan M."/>
            <person name="Ohm R.A."/>
            <person name="Pangilinan J."/>
            <person name="Pereira M.F."/>
            <person name="Perotto S."/>
            <person name="Peter M."/>
            <person name="Pfister S."/>
            <person name="Riley R."/>
            <person name="Sitrit Y."/>
            <person name="Stielow J.B."/>
            <person name="Szollosi G."/>
            <person name="Zifcakova L."/>
            <person name="Stursova M."/>
            <person name="Spatafora J.W."/>
            <person name="Tedersoo L."/>
            <person name="Vaario L.M."/>
            <person name="Yamada A."/>
            <person name="Yan M."/>
            <person name="Wang P."/>
            <person name="Xu J."/>
            <person name="Bruns T."/>
            <person name="Baldrian P."/>
            <person name="Vilgalys R."/>
            <person name="Dunand C."/>
            <person name="Henrissat B."/>
            <person name="Grigoriev I.V."/>
            <person name="Hibbett D."/>
            <person name="Nagy L.G."/>
            <person name="Martin F.M."/>
        </authorList>
    </citation>
    <scope>NUCLEOTIDE SEQUENCE</scope>
    <source>
        <strain evidence="2">UP504</strain>
    </source>
</reference>
<accession>A0A9P6E076</accession>
<keyword evidence="3" id="KW-1185">Reference proteome</keyword>